<dbReference type="Gene3D" id="3.40.50.2300">
    <property type="match status" value="1"/>
</dbReference>
<feature type="modified residue" description="4-aspartylphosphate" evidence="2">
    <location>
        <position position="53"/>
    </location>
</feature>
<dbReference type="Proteomes" id="UP000199409">
    <property type="component" value="Unassembled WGS sequence"/>
</dbReference>
<dbReference type="InterPro" id="IPR019734">
    <property type="entry name" value="TPR_rpt"/>
</dbReference>
<dbReference type="Pfam" id="PF00226">
    <property type="entry name" value="DnaJ"/>
    <property type="match status" value="1"/>
</dbReference>
<evidence type="ECO:0000313" key="6">
    <source>
        <dbReference type="EMBL" id="SEA76900.1"/>
    </source>
</evidence>
<dbReference type="PROSITE" id="PS50110">
    <property type="entry name" value="RESPONSE_REGULATORY"/>
    <property type="match status" value="1"/>
</dbReference>
<dbReference type="Gene3D" id="1.25.40.10">
    <property type="entry name" value="Tetratricopeptide repeat domain"/>
    <property type="match status" value="2"/>
</dbReference>
<dbReference type="InterPro" id="IPR001789">
    <property type="entry name" value="Sig_transdc_resp-reg_receiver"/>
</dbReference>
<gene>
    <name evidence="6" type="ORF">SAMN05660420_03112</name>
</gene>
<evidence type="ECO:0000256" key="2">
    <source>
        <dbReference type="PROSITE-ProRule" id="PRU00169"/>
    </source>
</evidence>
<dbReference type="InterPro" id="IPR050595">
    <property type="entry name" value="Bact_response_regulator"/>
</dbReference>
<dbReference type="SUPFAM" id="SSF48452">
    <property type="entry name" value="TPR-like"/>
    <property type="match status" value="1"/>
</dbReference>
<evidence type="ECO:0000313" key="7">
    <source>
        <dbReference type="Proteomes" id="UP000199409"/>
    </source>
</evidence>
<keyword evidence="6" id="KW-0238">DNA-binding</keyword>
<dbReference type="InterPro" id="IPR036869">
    <property type="entry name" value="J_dom_sf"/>
</dbReference>
<feature type="repeat" description="TPR" evidence="3">
    <location>
        <begin position="494"/>
        <end position="527"/>
    </location>
</feature>
<feature type="repeat" description="TPR" evidence="3">
    <location>
        <begin position="567"/>
        <end position="600"/>
    </location>
</feature>
<dbReference type="EMBL" id="FNQN01000012">
    <property type="protein sequence ID" value="SEA76900.1"/>
    <property type="molecule type" value="Genomic_DNA"/>
</dbReference>
<keyword evidence="3" id="KW-0802">TPR repeat</keyword>
<sequence>MKHKILVIDDDRDLRDFLQQAFSAAGFQVETVDRGAIGLRKLLTEDFQLVLIDLNMAEISGPNICRALRKHDNTRDLPVVMVTSIFHSPEQIAEAKENYGADGFLLKPFNGQDLQNLLERVFSSEGESKKDPKSEIQPLSDYTIPLQLQQLYREKATGLLHLQRGDAKKIIYIKDGYPIFARSNVLSECLGRMLVAEGIITQVDCDQSVERSTETRRLQGTVLIEMGLLTPHEVQEALIRQVTNKLLSTFAWKSGTCQFVYGKDFKKNVTKIKLTPAALIMQGIDLYWTAKQLDDFLFPFSEDYLKQSGNPQYRFQDIQLSKRGMAIFNSCKGGETLDSILAQHPLARREIQKILAALMISEMLDRSTTPDLSGIDDVPERAGTTLIDEKLRQKILGDYKRIMDADYFETLGLSRQCGPGEVRKAYYQLAKEYHPDRFLGSDLSNEMRTKINEMFQYITQAYTVLSDPDSCSDYLDELVNGPKKSIDISQVIEAETCYQEGTALLKVRRYKAAAKALQRAIELSPGESEYMTYFALALFKSDPEKADIQNQAVEVLLTSREINPGFDLTHLYLGQVYQAQGKERQAEKSFEMAVQANPSCTEALRELRLMNLRREQAPQSKGMFKKFLKKKS</sequence>
<dbReference type="Pfam" id="PF14332">
    <property type="entry name" value="DUF4388"/>
    <property type="match status" value="1"/>
</dbReference>
<dbReference type="Pfam" id="PF00072">
    <property type="entry name" value="Response_reg"/>
    <property type="match status" value="1"/>
</dbReference>
<dbReference type="CDD" id="cd06257">
    <property type="entry name" value="DnaJ"/>
    <property type="match status" value="1"/>
</dbReference>
<dbReference type="AlphaFoldDB" id="A0A1H4DX02"/>
<evidence type="ECO:0000259" key="5">
    <source>
        <dbReference type="PROSITE" id="PS50110"/>
    </source>
</evidence>
<dbReference type="SMART" id="SM00448">
    <property type="entry name" value="REC"/>
    <property type="match status" value="1"/>
</dbReference>
<dbReference type="SUPFAM" id="SSF52172">
    <property type="entry name" value="CheY-like"/>
    <property type="match status" value="1"/>
</dbReference>
<protein>
    <submittedName>
        <fullName evidence="6">Response regulator containing CheY-like receiver, AAA-type ATPase, and DNA-binding domains</fullName>
    </submittedName>
</protein>
<dbReference type="PANTHER" id="PTHR44591:SF3">
    <property type="entry name" value="RESPONSE REGULATORY DOMAIN-CONTAINING PROTEIN"/>
    <property type="match status" value="1"/>
</dbReference>
<dbReference type="PROSITE" id="PS50076">
    <property type="entry name" value="DNAJ_2"/>
    <property type="match status" value="1"/>
</dbReference>
<keyword evidence="7" id="KW-1185">Reference proteome</keyword>
<dbReference type="InterPro" id="IPR025497">
    <property type="entry name" value="PatA-like_N"/>
</dbReference>
<accession>A0A1H4DX02</accession>
<dbReference type="SUPFAM" id="SSF46565">
    <property type="entry name" value="Chaperone J-domain"/>
    <property type="match status" value="1"/>
</dbReference>
<dbReference type="SMART" id="SM00271">
    <property type="entry name" value="DnaJ"/>
    <property type="match status" value="1"/>
</dbReference>
<evidence type="ECO:0000256" key="3">
    <source>
        <dbReference type="PROSITE-ProRule" id="PRU00339"/>
    </source>
</evidence>
<evidence type="ECO:0000259" key="4">
    <source>
        <dbReference type="PROSITE" id="PS50076"/>
    </source>
</evidence>
<dbReference type="InterPro" id="IPR011990">
    <property type="entry name" value="TPR-like_helical_dom_sf"/>
</dbReference>
<dbReference type="GO" id="GO:0003677">
    <property type="term" value="F:DNA binding"/>
    <property type="evidence" value="ECO:0007669"/>
    <property type="project" value="UniProtKB-KW"/>
</dbReference>
<dbReference type="SMART" id="SM00028">
    <property type="entry name" value="TPR"/>
    <property type="match status" value="2"/>
</dbReference>
<dbReference type="CDD" id="cd00156">
    <property type="entry name" value="REC"/>
    <property type="match status" value="1"/>
</dbReference>
<dbReference type="SUPFAM" id="SSF160246">
    <property type="entry name" value="EspE N-terminal domain-like"/>
    <property type="match status" value="1"/>
</dbReference>
<dbReference type="OrthoDB" id="5489610at2"/>
<proteinExistence type="predicted"/>
<dbReference type="RefSeq" id="WP_092350512.1">
    <property type="nucleotide sequence ID" value="NZ_FNQN01000012.1"/>
</dbReference>
<keyword evidence="1 2" id="KW-0597">Phosphoprotein</keyword>
<dbReference type="PROSITE" id="PS50005">
    <property type="entry name" value="TPR"/>
    <property type="match status" value="2"/>
</dbReference>
<dbReference type="InterPro" id="IPR011006">
    <property type="entry name" value="CheY-like_superfamily"/>
</dbReference>
<dbReference type="PANTHER" id="PTHR44591">
    <property type="entry name" value="STRESS RESPONSE REGULATOR PROTEIN 1"/>
    <property type="match status" value="1"/>
</dbReference>
<dbReference type="Pfam" id="PF13181">
    <property type="entry name" value="TPR_8"/>
    <property type="match status" value="1"/>
</dbReference>
<dbReference type="InterPro" id="IPR001623">
    <property type="entry name" value="DnaJ_domain"/>
</dbReference>
<organism evidence="6 7">
    <name type="scientific">Desulfuromusa kysingii</name>
    <dbReference type="NCBI Taxonomy" id="37625"/>
    <lineage>
        <taxon>Bacteria</taxon>
        <taxon>Pseudomonadati</taxon>
        <taxon>Thermodesulfobacteriota</taxon>
        <taxon>Desulfuromonadia</taxon>
        <taxon>Desulfuromonadales</taxon>
        <taxon>Geopsychrobacteraceae</taxon>
        <taxon>Desulfuromusa</taxon>
    </lineage>
</organism>
<dbReference type="STRING" id="37625.SAMN05660420_03112"/>
<dbReference type="Gene3D" id="1.10.287.110">
    <property type="entry name" value="DnaJ domain"/>
    <property type="match status" value="1"/>
</dbReference>
<feature type="domain" description="Response regulatory" evidence="5">
    <location>
        <begin position="4"/>
        <end position="122"/>
    </location>
</feature>
<dbReference type="GO" id="GO:0000160">
    <property type="term" value="P:phosphorelay signal transduction system"/>
    <property type="evidence" value="ECO:0007669"/>
    <property type="project" value="InterPro"/>
</dbReference>
<name>A0A1H4DX02_9BACT</name>
<reference evidence="6 7" key="1">
    <citation type="submission" date="2016-10" db="EMBL/GenBank/DDBJ databases">
        <authorList>
            <person name="de Groot N.N."/>
        </authorList>
    </citation>
    <scope>NUCLEOTIDE SEQUENCE [LARGE SCALE GENOMIC DNA]</scope>
    <source>
        <strain evidence="6 7">DSM 7343</strain>
    </source>
</reference>
<dbReference type="PRINTS" id="PR00625">
    <property type="entry name" value="JDOMAIN"/>
</dbReference>
<evidence type="ECO:0000256" key="1">
    <source>
        <dbReference type="ARBA" id="ARBA00022553"/>
    </source>
</evidence>
<feature type="domain" description="J" evidence="4">
    <location>
        <begin position="406"/>
        <end position="479"/>
    </location>
</feature>
<dbReference type="InterPro" id="IPR037257">
    <property type="entry name" value="T2SS_E_N_sf"/>
</dbReference>